<dbReference type="AlphaFoldDB" id="A0A9J9QCQ5"/>
<accession>A0A9J9QCQ5</accession>
<gene>
    <name evidence="1" type="ordered locus">Dtpsy_2154</name>
</gene>
<name>A0A9J9QCQ5_ACIET</name>
<protein>
    <submittedName>
        <fullName evidence="1">Uncharacterized protein</fullName>
    </submittedName>
</protein>
<organism evidence="1 2">
    <name type="scientific">Acidovorax ebreus (strain TPSY)</name>
    <name type="common">Diaphorobacter sp. (strain TPSY)</name>
    <dbReference type="NCBI Taxonomy" id="535289"/>
    <lineage>
        <taxon>Bacteria</taxon>
        <taxon>Pseudomonadati</taxon>
        <taxon>Pseudomonadota</taxon>
        <taxon>Betaproteobacteria</taxon>
        <taxon>Burkholderiales</taxon>
        <taxon>Comamonadaceae</taxon>
        <taxon>Diaphorobacter</taxon>
    </lineage>
</organism>
<dbReference type="Proteomes" id="UP000000450">
    <property type="component" value="Chromosome"/>
</dbReference>
<dbReference type="KEGG" id="dia:Dtpsy_2154"/>
<reference evidence="1 2" key="1">
    <citation type="journal article" date="2010" name="J. Bacteriol.">
        <title>Completed genome sequence of the anaerobic iron-oxidizing bacterium Acidovorax ebreus strain TPSY.</title>
        <authorList>
            <person name="Byrne-Bailey K.G."/>
            <person name="Weber K.A."/>
            <person name="Chair A.H."/>
            <person name="Bose S."/>
            <person name="Knox T."/>
            <person name="Spanbauer T.L."/>
            <person name="Chertkov O."/>
            <person name="Coates J.D."/>
        </authorList>
    </citation>
    <scope>NUCLEOTIDE SEQUENCE [LARGE SCALE GENOMIC DNA]</scope>
    <source>
        <strain evidence="1 2">TPSY</strain>
    </source>
</reference>
<evidence type="ECO:0000313" key="1">
    <source>
        <dbReference type="EMBL" id="ACM33603.1"/>
    </source>
</evidence>
<dbReference type="EMBL" id="CP001392">
    <property type="protein sequence ID" value="ACM33603.1"/>
    <property type="molecule type" value="Genomic_DNA"/>
</dbReference>
<dbReference type="RefSeq" id="WP_015913619.1">
    <property type="nucleotide sequence ID" value="NC_011992.1"/>
</dbReference>
<evidence type="ECO:0000313" key="2">
    <source>
        <dbReference type="Proteomes" id="UP000000450"/>
    </source>
</evidence>
<sequence length="94" mass="10441">MVRGLGICGSLEEEVLQLYKRAVAERRWEIAEPLMCALEQLAQANPDCETALESAYLCVDSTRTLRVTPASRQELDPPEFIACRSVLTRASKAT</sequence>
<proteinExistence type="predicted"/>
<keyword evidence="2" id="KW-1185">Reference proteome</keyword>